<evidence type="ECO:0000313" key="3">
    <source>
        <dbReference type="Proteomes" id="UP000681967"/>
    </source>
</evidence>
<dbReference type="Gene3D" id="3.40.30.10">
    <property type="entry name" value="Glutaredoxin"/>
    <property type="match status" value="1"/>
</dbReference>
<evidence type="ECO:0000313" key="2">
    <source>
        <dbReference type="EMBL" id="CAF4015664.1"/>
    </source>
</evidence>
<evidence type="ECO:0000256" key="1">
    <source>
        <dbReference type="SAM" id="MobiDB-lite"/>
    </source>
</evidence>
<feature type="non-terminal residue" evidence="2">
    <location>
        <position position="1"/>
    </location>
</feature>
<name>A0A8S2NSI9_9BILA</name>
<dbReference type="Proteomes" id="UP000681967">
    <property type="component" value="Unassembled WGS sequence"/>
</dbReference>
<accession>A0A8S2NSI9</accession>
<protein>
    <submittedName>
        <fullName evidence="2">Uncharacterized protein</fullName>
    </submittedName>
</protein>
<reference evidence="2" key="1">
    <citation type="submission" date="2021-02" db="EMBL/GenBank/DDBJ databases">
        <authorList>
            <person name="Nowell W R."/>
        </authorList>
    </citation>
    <scope>NUCLEOTIDE SEQUENCE</scope>
</reference>
<comment type="caution">
    <text evidence="2">The sequence shown here is derived from an EMBL/GenBank/DDBJ whole genome shotgun (WGS) entry which is preliminary data.</text>
</comment>
<gene>
    <name evidence="2" type="ORF">BYL167_LOCUS14480</name>
</gene>
<dbReference type="AlphaFoldDB" id="A0A8S2NSI9"/>
<proteinExistence type="predicted"/>
<feature type="region of interest" description="Disordered" evidence="1">
    <location>
        <begin position="27"/>
        <end position="48"/>
    </location>
</feature>
<dbReference type="EMBL" id="CAJOBH010005172">
    <property type="protein sequence ID" value="CAF4015664.1"/>
    <property type="molecule type" value="Genomic_DNA"/>
</dbReference>
<sequence>MLFKLTRTSFYIYAKFRNCEAFKEENDPIRDDTESSDDDYDVTPARPVPEEYQDEDTAIEAMHKCFYRRYSACPAFYVGSLIKACEAPFSSAMIEERRPVLAYIHNDK</sequence>
<organism evidence="2 3">
    <name type="scientific">Rotaria magnacalcarata</name>
    <dbReference type="NCBI Taxonomy" id="392030"/>
    <lineage>
        <taxon>Eukaryota</taxon>
        <taxon>Metazoa</taxon>
        <taxon>Spiralia</taxon>
        <taxon>Gnathifera</taxon>
        <taxon>Rotifera</taxon>
        <taxon>Eurotatoria</taxon>
        <taxon>Bdelloidea</taxon>
        <taxon>Philodinida</taxon>
        <taxon>Philodinidae</taxon>
        <taxon>Rotaria</taxon>
    </lineage>
</organism>